<reference evidence="1" key="1">
    <citation type="submission" date="2016-10" db="EMBL/GenBank/DDBJ databases">
        <authorList>
            <person name="Benchimol M."/>
            <person name="Almeida L.G."/>
            <person name="Vasconcelos A.T."/>
            <person name="Perreira-Neves A."/>
            <person name="Rosa I.A."/>
            <person name="Tasca T."/>
            <person name="Bogo M.R."/>
            <person name="de Souza W."/>
        </authorList>
    </citation>
    <scope>NUCLEOTIDE SEQUENCE [LARGE SCALE GENOMIC DNA]</scope>
    <source>
        <strain evidence="1">K</strain>
    </source>
</reference>
<proteinExistence type="predicted"/>
<name>A0A1J4KLG4_9EUKA</name>
<evidence type="ECO:0000313" key="1">
    <source>
        <dbReference type="EMBL" id="OHT11978.1"/>
    </source>
</evidence>
<gene>
    <name evidence="1" type="ORF">TRFO_18360</name>
</gene>
<evidence type="ECO:0008006" key="3">
    <source>
        <dbReference type="Google" id="ProtNLM"/>
    </source>
</evidence>
<accession>A0A1J4KLG4</accession>
<dbReference type="Proteomes" id="UP000179807">
    <property type="component" value="Unassembled WGS sequence"/>
</dbReference>
<dbReference type="EMBL" id="MLAK01000574">
    <property type="protein sequence ID" value="OHT11978.1"/>
    <property type="molecule type" value="Genomic_DNA"/>
</dbReference>
<dbReference type="AlphaFoldDB" id="A0A1J4KLG4"/>
<dbReference type="RefSeq" id="XP_068365114.1">
    <property type="nucleotide sequence ID" value="XM_068500135.1"/>
</dbReference>
<comment type="caution">
    <text evidence="1">The sequence shown here is derived from an EMBL/GenBank/DDBJ whole genome shotgun (WGS) entry which is preliminary data.</text>
</comment>
<dbReference type="GeneID" id="94834839"/>
<dbReference type="VEuPathDB" id="TrichDB:TRFO_18360"/>
<protein>
    <recommendedName>
        <fullName evidence="3">Folliculin</fullName>
    </recommendedName>
</protein>
<evidence type="ECO:0000313" key="2">
    <source>
        <dbReference type="Proteomes" id="UP000179807"/>
    </source>
</evidence>
<sequence>MLIFSSQKKMYSNDDSFSSLRSSNSLSLFVIEVNQHTFDYKTIYSRSSSDMNSDFLEYVTNLPFTNVEITQNICFNAIQSVFKGLHYYLKYFSYQSSNMPNFKTICIILFHLDINIINNIIHLYRQKLQEITLSLYNKVHQHCETNNNEIRKSFQICNLFDDQLQANIDNFYNSLPFNSTTTFLNSYGTFQNSSQYVHFGFRQYSELVSDILSENYENELYQLRNYLNNSVFYYCAFTLLSGQTLVIRSLNTKSALSLAKRFSIFVPFYEPKLLKVIQQPTALECMKYSIVVCEQVIDQNSGVISILDLKSEVYKGDGCPSMSFIRKSLEHIWQSFQNNFPNASNYNSNGNNNNQSSQVQTEESNQLSEAGFVLNCHAIIQKYASSFWIKLSEIQEILTLDESNVDKCISDFLKNSKLTNEDEPIFKYWVYAWMNKQDVKLILTGNQSKFGLTIATF</sequence>
<organism evidence="1 2">
    <name type="scientific">Tritrichomonas foetus</name>
    <dbReference type="NCBI Taxonomy" id="1144522"/>
    <lineage>
        <taxon>Eukaryota</taxon>
        <taxon>Metamonada</taxon>
        <taxon>Parabasalia</taxon>
        <taxon>Tritrichomonadida</taxon>
        <taxon>Tritrichomonadidae</taxon>
        <taxon>Tritrichomonas</taxon>
    </lineage>
</organism>
<keyword evidence="2" id="KW-1185">Reference proteome</keyword>